<feature type="chain" id="PRO_5046775527" description="Heparinase II/III-like protein" evidence="1">
    <location>
        <begin position="25"/>
        <end position="571"/>
    </location>
</feature>
<comment type="caution">
    <text evidence="2">The sequence shown here is derived from an EMBL/GenBank/DDBJ whole genome shotgun (WGS) entry which is preliminary data.</text>
</comment>
<dbReference type="EMBL" id="BAABHB010000001">
    <property type="protein sequence ID" value="GAA4394567.1"/>
    <property type="molecule type" value="Genomic_DNA"/>
</dbReference>
<evidence type="ECO:0008006" key="4">
    <source>
        <dbReference type="Google" id="ProtNLM"/>
    </source>
</evidence>
<organism evidence="2 3">
    <name type="scientific">Nibrella viscosa</name>
    <dbReference type="NCBI Taxonomy" id="1084524"/>
    <lineage>
        <taxon>Bacteria</taxon>
        <taxon>Pseudomonadati</taxon>
        <taxon>Bacteroidota</taxon>
        <taxon>Cytophagia</taxon>
        <taxon>Cytophagales</taxon>
        <taxon>Spirosomataceae</taxon>
        <taxon>Nibrella</taxon>
    </lineage>
</organism>
<reference evidence="3" key="1">
    <citation type="journal article" date="2019" name="Int. J. Syst. Evol. Microbiol.">
        <title>The Global Catalogue of Microorganisms (GCM) 10K type strain sequencing project: providing services to taxonomists for standard genome sequencing and annotation.</title>
        <authorList>
            <consortium name="The Broad Institute Genomics Platform"/>
            <consortium name="The Broad Institute Genome Sequencing Center for Infectious Disease"/>
            <person name="Wu L."/>
            <person name="Ma J."/>
        </authorList>
    </citation>
    <scope>NUCLEOTIDE SEQUENCE [LARGE SCALE GENOMIC DNA]</scope>
    <source>
        <strain evidence="3">JCM 17925</strain>
    </source>
</reference>
<evidence type="ECO:0000256" key="1">
    <source>
        <dbReference type="SAM" id="SignalP"/>
    </source>
</evidence>
<feature type="signal peptide" evidence="1">
    <location>
        <begin position="1"/>
        <end position="24"/>
    </location>
</feature>
<gene>
    <name evidence="2" type="ORF">GCM10023187_00540</name>
</gene>
<evidence type="ECO:0000313" key="3">
    <source>
        <dbReference type="Proteomes" id="UP001500936"/>
    </source>
</evidence>
<evidence type="ECO:0000313" key="2">
    <source>
        <dbReference type="EMBL" id="GAA4394567.1"/>
    </source>
</evidence>
<proteinExistence type="predicted"/>
<dbReference type="Proteomes" id="UP001500936">
    <property type="component" value="Unassembled WGS sequence"/>
</dbReference>
<protein>
    <recommendedName>
        <fullName evidence="4">Heparinase II/III-like protein</fullName>
    </recommendedName>
</protein>
<sequence length="571" mass="63158">MHRRTVVRIGATSLGLLPLLPATAFGNSPSVPAAAKPTWLLDLIKRNDQHLSQARAYRITDPGSPAFGGFIDGDDIPNPHSTAGFVRQAACSMACPESGFYRSRELLAEVGPAVQYLLKIQHTDGTIDLLSTNFHSTPDTGFLVKRLVPAYTLLERSGTPGREPVLAALKTFLLRAGEALSVGGIHTPNHRWVVCAALAKLQERWPNPRYVARVDEWLAEHIDMDADGQYNERSTLIYSPLTNRLLITIAKGLNKPELLDYVRRNLAMTLYYVHPNGEVVTEASGRQDKALVGTLEGYYYPYRYMALRDTNGQMAAMCRLIEQTALPKLVGYLDYLLEEPALWNELPAAGPLPTHYGKEFGRSGLVRIRRGDWDSTILSANPVWLTFSRGNAVLQGLRVAASFFGKGQFQTEKIIREGNRWVLTQSLEGPYFQPFSKADIAEDGDWEKMPREKRRQSEVQRLDSNVTITEADGGLTIQIDMSGTDGVPVALELIFRSGGTLAGVSSHPMRDKAFLFNEASGTYTLQGDTITFGPGRAEHKNVQLRGALPAMDAPTVYLTGFTPFRHTLRLS</sequence>
<dbReference type="RefSeq" id="WP_345262742.1">
    <property type="nucleotide sequence ID" value="NZ_BAABHB010000001.1"/>
</dbReference>
<keyword evidence="1" id="KW-0732">Signal</keyword>
<accession>A0ABP8JRC3</accession>
<keyword evidence="3" id="KW-1185">Reference proteome</keyword>
<name>A0ABP8JRC3_9BACT</name>